<accession>A0A7Y8H0N9</accession>
<name>A0A7Y8H0N9_9BURK</name>
<comment type="caution">
    <text evidence="2">The sequence shown here is derived from an EMBL/GenBank/DDBJ whole genome shotgun (WGS) entry which is preliminary data.</text>
</comment>
<feature type="compositionally biased region" description="Polar residues" evidence="1">
    <location>
        <begin position="350"/>
        <end position="360"/>
    </location>
</feature>
<keyword evidence="3" id="KW-1185">Reference proteome</keyword>
<sequence>MTMHVALRSLIVPVVIASFCPVAMAQLIEDIELRRDGANAVVNVRFVTGIQFQRVTTARAGDLAQVYYTVLPTRAALNFQGSQRRVPNVGAIPEITVTDETVSRTNLNRKLIVRLGNKTAFRVRAGKGNRSIEIVLTGLGDSVRLSSTQSPSAALAPGQSYIITLQSSVDPGHFLQSSVPARLQQYQTFTSRRTVDGRTLHDINIGYFGTLREANSALALLKPRFPQANVVALQAPAGTEVGPGNTPAEVEAKAAELMAAAVKGNEDGNFAATLEALSLLLNLPPNTSSRKAQEMIGTARLKLGDPDRARAEFEAFLNLYPEGPDSDRVRQLQAGLPPPGQALEAKSEAPPSNWSGSVSTYYFGGQSRERNQEFEDSPISGLPELVSDSSISDADQGQLQTSVDLNWRNRTAESDSRFVFRNAYTSNFERPEKSKNRLSALYYDRKSLTNGTNFRLGRQSPLGGGVLYRFDGAQVGYTFQPKWRINAVAGVPADNLLQTKRRLYGGWIDAEALTDKLSGSFYFNQQTIDSEVDRRAVGTELRYFSGGVSITSQFDYDTVIKGLNIVSVQGTWQRPDTTVYNFLYDKRTTPILSLGNILFFQDPNLPLVERVDGLLANNTVEQLREQVKGVTAEQTQFLLGVTTPLAPNWQIGGDIRYTNVGAVPAVPAINFPAQPSTGNLWGVGGQLIGTNLYSQSDTHVFLGTLLSGPSYSGYLLSYNNATSMGDGWRLEPSLRYYQQKDDAGIRLNRWTPGVRITYRMKQATLESELSYERTHKTGPAIDESSDRLFYYLGARYDF</sequence>
<dbReference type="Proteomes" id="UP000545507">
    <property type="component" value="Unassembled WGS sequence"/>
</dbReference>
<evidence type="ECO:0008006" key="4">
    <source>
        <dbReference type="Google" id="ProtNLM"/>
    </source>
</evidence>
<proteinExistence type="predicted"/>
<dbReference type="InterPro" id="IPR011990">
    <property type="entry name" value="TPR-like_helical_dom_sf"/>
</dbReference>
<evidence type="ECO:0000256" key="1">
    <source>
        <dbReference type="SAM" id="MobiDB-lite"/>
    </source>
</evidence>
<reference evidence="2 3" key="1">
    <citation type="submission" date="2019-09" db="EMBL/GenBank/DDBJ databases">
        <title>Hydrogenophaga aromatica sp. nov., isolated from a para-xylene-degrading enrichment culture.</title>
        <authorList>
            <person name="Tancsics A."/>
            <person name="Banerjee S."/>
        </authorList>
    </citation>
    <scope>NUCLEOTIDE SEQUENCE [LARGE SCALE GENOMIC DNA]</scope>
    <source>
        <strain evidence="2 3">D2P1</strain>
    </source>
</reference>
<evidence type="ECO:0000313" key="3">
    <source>
        <dbReference type="Proteomes" id="UP000545507"/>
    </source>
</evidence>
<feature type="region of interest" description="Disordered" evidence="1">
    <location>
        <begin position="324"/>
        <end position="397"/>
    </location>
</feature>
<dbReference type="AlphaFoldDB" id="A0A7Y8H0N9"/>
<dbReference type="EMBL" id="VYGV01000026">
    <property type="protein sequence ID" value="NWF48355.1"/>
    <property type="molecule type" value="Genomic_DNA"/>
</dbReference>
<organism evidence="2 3">
    <name type="scientific">Hydrogenophaga aromaticivorans</name>
    <dbReference type="NCBI Taxonomy" id="2610898"/>
    <lineage>
        <taxon>Bacteria</taxon>
        <taxon>Pseudomonadati</taxon>
        <taxon>Pseudomonadota</taxon>
        <taxon>Betaproteobacteria</taxon>
        <taxon>Burkholderiales</taxon>
        <taxon>Comamonadaceae</taxon>
        <taxon>Hydrogenophaga</taxon>
    </lineage>
</organism>
<gene>
    <name evidence="2" type="ORF">F3K02_24320</name>
</gene>
<dbReference type="RefSeq" id="WP_177138939.1">
    <property type="nucleotide sequence ID" value="NZ_VYGV01000026.1"/>
</dbReference>
<feature type="compositionally biased region" description="Polar residues" evidence="1">
    <location>
        <begin position="387"/>
        <end position="397"/>
    </location>
</feature>
<protein>
    <recommendedName>
        <fullName evidence="4">Tetratricopeptide repeat protein</fullName>
    </recommendedName>
</protein>
<dbReference type="Gene3D" id="1.25.40.10">
    <property type="entry name" value="Tetratricopeptide repeat domain"/>
    <property type="match status" value="1"/>
</dbReference>
<evidence type="ECO:0000313" key="2">
    <source>
        <dbReference type="EMBL" id="NWF48355.1"/>
    </source>
</evidence>